<dbReference type="Pfam" id="PF22748">
    <property type="entry name" value="PexRD54_WY"/>
    <property type="match status" value="2"/>
</dbReference>
<organism evidence="8 9">
    <name type="scientific">Phytophthora nicotianae</name>
    <name type="common">Potato buckeye rot agent</name>
    <name type="synonym">Phytophthora parasitica</name>
    <dbReference type="NCBI Taxonomy" id="4792"/>
    <lineage>
        <taxon>Eukaryota</taxon>
        <taxon>Sar</taxon>
        <taxon>Stramenopiles</taxon>
        <taxon>Oomycota</taxon>
        <taxon>Peronosporomycetes</taxon>
        <taxon>Peronosporales</taxon>
        <taxon>Peronosporaceae</taxon>
        <taxon>Phytophthora</taxon>
    </lineage>
</organism>
<protein>
    <recommendedName>
        <fullName evidence="7">RxLR effector PexRD54 WY domain-containing protein</fullName>
    </recommendedName>
</protein>
<evidence type="ECO:0000256" key="2">
    <source>
        <dbReference type="ARBA" id="ARBA00004613"/>
    </source>
</evidence>
<evidence type="ECO:0000259" key="7">
    <source>
        <dbReference type="Pfam" id="PF22748"/>
    </source>
</evidence>
<dbReference type="AlphaFoldDB" id="A0A0W8CCQ5"/>
<name>A0A0W8CCQ5_PHYNI</name>
<feature type="domain" description="RxLR effector PexRD54 WY" evidence="7">
    <location>
        <begin position="22"/>
        <end position="59"/>
    </location>
</feature>
<comment type="similarity">
    <text evidence="3">Belongs to the RxLR effector family.</text>
</comment>
<dbReference type="InterPro" id="IPR054463">
    <property type="entry name" value="PexRD54_WY"/>
</dbReference>
<proteinExistence type="inferred from homology"/>
<reference evidence="8 9" key="1">
    <citation type="submission" date="2015-11" db="EMBL/GenBank/DDBJ databases">
        <title>Genomes and virulence difference between two physiological races of Phytophthora nicotianae.</title>
        <authorList>
            <person name="Liu H."/>
            <person name="Ma X."/>
            <person name="Yu H."/>
            <person name="Fang D."/>
            <person name="Li Y."/>
            <person name="Wang X."/>
            <person name="Wang W."/>
            <person name="Dong Y."/>
            <person name="Xiao B."/>
        </authorList>
    </citation>
    <scope>NUCLEOTIDE SEQUENCE [LARGE SCALE GENOMIC DNA]</scope>
    <source>
        <strain evidence="9">race 1</strain>
    </source>
</reference>
<keyword evidence="6" id="KW-0843">Virulence</keyword>
<evidence type="ECO:0000313" key="8">
    <source>
        <dbReference type="EMBL" id="KUF81832.1"/>
    </source>
</evidence>
<evidence type="ECO:0000256" key="6">
    <source>
        <dbReference type="ARBA" id="ARBA00023026"/>
    </source>
</evidence>
<evidence type="ECO:0000256" key="3">
    <source>
        <dbReference type="ARBA" id="ARBA00010400"/>
    </source>
</evidence>
<accession>A0A0W8CCQ5</accession>
<comment type="caution">
    <text evidence="8">The sequence shown here is derived from an EMBL/GenBank/DDBJ whole genome shotgun (WGS) entry which is preliminary data.</text>
</comment>
<keyword evidence="5" id="KW-0732">Signal</keyword>
<comment type="subcellular location">
    <subcellularLocation>
        <location evidence="1">Host cell</location>
    </subcellularLocation>
    <subcellularLocation>
        <location evidence="2">Secreted</location>
    </subcellularLocation>
</comment>
<keyword evidence="4" id="KW-0964">Secreted</keyword>
<gene>
    <name evidence="8" type="ORF">AM588_10001208</name>
</gene>
<feature type="domain" description="RxLR effector PexRD54 WY" evidence="7">
    <location>
        <begin position="112"/>
        <end position="152"/>
    </location>
</feature>
<sequence>MLAAARQIPSTKDIATKLQNVMIQGWLKAEKSPDDLFNLLRLGWMRDLGNPSFNIWVEYMGHFATRFPTKAKSIIPTLVRLKGNGDKVLLNMLEAAKKVPTTEKLASKLQNEQIQGWLSSKKTPSDVFKLFDLDKNEEAVFSSPFFKSWLSYFSDFNGANPSMKESLHYSFHRYYQDLDLAWIVVGESVMKNPRTVQLAKQLQAERLDYRLRTGTSPSDAFYHFKLNKPGADDVLRLGKHPDGTFYLLHLDKVADDLLSSPDFKLWKNFLKAFNTKNFDKQETMASVLRVYYTDDALENMLVAARKNPRTQEIALGLEKELRKM</sequence>
<evidence type="ECO:0000256" key="4">
    <source>
        <dbReference type="ARBA" id="ARBA00022525"/>
    </source>
</evidence>
<evidence type="ECO:0000313" key="9">
    <source>
        <dbReference type="Proteomes" id="UP000054636"/>
    </source>
</evidence>
<dbReference type="GO" id="GO:0005576">
    <property type="term" value="C:extracellular region"/>
    <property type="evidence" value="ECO:0007669"/>
    <property type="project" value="UniProtKB-SubCell"/>
</dbReference>
<evidence type="ECO:0000256" key="1">
    <source>
        <dbReference type="ARBA" id="ARBA00004340"/>
    </source>
</evidence>
<evidence type="ECO:0000256" key="5">
    <source>
        <dbReference type="ARBA" id="ARBA00022729"/>
    </source>
</evidence>
<dbReference type="EMBL" id="LNFP01003108">
    <property type="protein sequence ID" value="KUF81832.1"/>
    <property type="molecule type" value="Genomic_DNA"/>
</dbReference>
<dbReference type="GO" id="GO:0043657">
    <property type="term" value="C:host cell"/>
    <property type="evidence" value="ECO:0007669"/>
    <property type="project" value="UniProtKB-SubCell"/>
</dbReference>
<dbReference type="Proteomes" id="UP000054636">
    <property type="component" value="Unassembled WGS sequence"/>
</dbReference>